<dbReference type="AlphaFoldDB" id="T1H6G5"/>
<reference evidence="1" key="2">
    <citation type="submission" date="2015-06" db="UniProtKB">
        <authorList>
            <consortium name="EnsemblMetazoa"/>
        </authorList>
    </citation>
    <scope>IDENTIFICATION</scope>
</reference>
<evidence type="ECO:0000313" key="1">
    <source>
        <dbReference type="EnsemblMetazoa" id="MESCA012298-PA"/>
    </source>
</evidence>
<dbReference type="OMA" id="CPVNIQW"/>
<dbReference type="Proteomes" id="UP000015102">
    <property type="component" value="Unassembled WGS sequence"/>
</dbReference>
<dbReference type="HOGENOM" id="CLU_082525_1_0_1"/>
<dbReference type="EnsemblMetazoa" id="MESCA012298-RA">
    <property type="protein sequence ID" value="MESCA012298-PA"/>
    <property type="gene ID" value="MESCA012298"/>
</dbReference>
<evidence type="ECO:0000313" key="2">
    <source>
        <dbReference type="Proteomes" id="UP000015102"/>
    </source>
</evidence>
<reference evidence="2" key="1">
    <citation type="submission" date="2013-02" db="EMBL/GenBank/DDBJ databases">
        <authorList>
            <person name="Hughes D."/>
        </authorList>
    </citation>
    <scope>NUCLEOTIDE SEQUENCE</scope>
    <source>
        <strain>Durham</strain>
        <strain evidence="2">NC isolate 2 -- Noor lab</strain>
    </source>
</reference>
<keyword evidence="2" id="KW-1185">Reference proteome</keyword>
<name>T1H6G5_MEGSC</name>
<organism evidence="1 2">
    <name type="scientific">Megaselia scalaris</name>
    <name type="common">Humpbacked fly</name>
    <name type="synonym">Phora scalaris</name>
    <dbReference type="NCBI Taxonomy" id="36166"/>
    <lineage>
        <taxon>Eukaryota</taxon>
        <taxon>Metazoa</taxon>
        <taxon>Ecdysozoa</taxon>
        <taxon>Arthropoda</taxon>
        <taxon>Hexapoda</taxon>
        <taxon>Insecta</taxon>
        <taxon>Pterygota</taxon>
        <taxon>Neoptera</taxon>
        <taxon>Endopterygota</taxon>
        <taxon>Diptera</taxon>
        <taxon>Brachycera</taxon>
        <taxon>Muscomorpha</taxon>
        <taxon>Platypezoidea</taxon>
        <taxon>Phoridae</taxon>
        <taxon>Megaseliini</taxon>
        <taxon>Megaselia</taxon>
    </lineage>
</organism>
<accession>T1H6G5</accession>
<protein>
    <submittedName>
        <fullName evidence="1">Uncharacterized protein</fullName>
    </submittedName>
</protein>
<proteinExistence type="predicted"/>
<sequence length="178" mass="20734">GSKLDDLLSKKKTAVPVLDLSKTIIQSKEEFKRVMEKVPDFKMRPVKVRTDEIKIKEKDFSFRPPRKESKKLLRQNGIRDLFYTYADPIPNEMRGLVLMDLCTVPIDWKMLTTLRPKTKVEEEYFSRLVEMGKLQLKTEARDKREAILNPSIKKVKNKSGIIETRLITCSECGEELCN</sequence>